<evidence type="ECO:0000256" key="1">
    <source>
        <dbReference type="ARBA" id="ARBA00004141"/>
    </source>
</evidence>
<keyword evidence="6 10" id="KW-0472">Membrane</keyword>
<evidence type="ECO:0000256" key="7">
    <source>
        <dbReference type="ARBA" id="ARBA00023170"/>
    </source>
</evidence>
<dbReference type="PROSITE" id="PS00237">
    <property type="entry name" value="G_PROTEIN_RECEP_F1_1"/>
    <property type="match status" value="1"/>
</dbReference>
<dbReference type="PANTHER" id="PTHR45695:SF15">
    <property type="entry name" value="OPSIN RH2"/>
    <property type="match status" value="1"/>
</dbReference>
<comment type="caution">
    <text evidence="12">The sequence shown here is derived from an EMBL/GenBank/DDBJ whole genome shotgun (WGS) entry which is preliminary data.</text>
</comment>
<evidence type="ECO:0000256" key="8">
    <source>
        <dbReference type="ARBA" id="ARBA00023224"/>
    </source>
</evidence>
<dbReference type="PANTHER" id="PTHR45695">
    <property type="entry name" value="LEUCOKININ RECEPTOR-RELATED"/>
    <property type="match status" value="1"/>
</dbReference>
<name>A0A4Y2G8H0_ARAVE</name>
<keyword evidence="4 10" id="KW-1133">Transmembrane helix</keyword>
<feature type="domain" description="G-protein coupled receptors family 1 profile" evidence="11">
    <location>
        <begin position="34"/>
        <end position="245"/>
    </location>
</feature>
<evidence type="ECO:0000256" key="4">
    <source>
        <dbReference type="ARBA" id="ARBA00022989"/>
    </source>
</evidence>
<comment type="subcellular location">
    <subcellularLocation>
        <location evidence="1">Membrane</location>
        <topology evidence="1">Multi-pass membrane protein</topology>
    </subcellularLocation>
</comment>
<accession>A0A4Y2G8H0</accession>
<evidence type="ECO:0000256" key="2">
    <source>
        <dbReference type="ARBA" id="ARBA00010663"/>
    </source>
</evidence>
<organism evidence="12 13">
    <name type="scientific">Araneus ventricosus</name>
    <name type="common">Orbweaver spider</name>
    <name type="synonym">Epeira ventricosa</name>
    <dbReference type="NCBI Taxonomy" id="182803"/>
    <lineage>
        <taxon>Eukaryota</taxon>
        <taxon>Metazoa</taxon>
        <taxon>Ecdysozoa</taxon>
        <taxon>Arthropoda</taxon>
        <taxon>Chelicerata</taxon>
        <taxon>Arachnida</taxon>
        <taxon>Araneae</taxon>
        <taxon>Araneomorphae</taxon>
        <taxon>Entelegynae</taxon>
        <taxon>Araneoidea</taxon>
        <taxon>Araneidae</taxon>
        <taxon>Araneus</taxon>
    </lineage>
</organism>
<comment type="similarity">
    <text evidence="2 9">Belongs to the G-protein coupled receptor 1 family.</text>
</comment>
<gene>
    <name evidence="12" type="primary">Hcrtr2_5</name>
    <name evidence="12" type="ORF">AVEN_108774_1</name>
</gene>
<keyword evidence="7 9" id="KW-0675">Receptor</keyword>
<dbReference type="InterPro" id="IPR000276">
    <property type="entry name" value="GPCR_Rhodpsn"/>
</dbReference>
<evidence type="ECO:0000256" key="5">
    <source>
        <dbReference type="ARBA" id="ARBA00023040"/>
    </source>
</evidence>
<feature type="transmembrane region" description="Helical" evidence="10">
    <location>
        <begin position="68"/>
        <end position="85"/>
    </location>
</feature>
<dbReference type="InterPro" id="IPR017452">
    <property type="entry name" value="GPCR_Rhodpsn_7TM"/>
</dbReference>
<dbReference type="EMBL" id="BGPR01001261">
    <property type="protein sequence ID" value="GBM49537.1"/>
    <property type="molecule type" value="Genomic_DNA"/>
</dbReference>
<dbReference type="GO" id="GO:0004930">
    <property type="term" value="F:G protein-coupled receptor activity"/>
    <property type="evidence" value="ECO:0007669"/>
    <property type="project" value="UniProtKB-KW"/>
</dbReference>
<keyword evidence="3 9" id="KW-0812">Transmembrane</keyword>
<evidence type="ECO:0000256" key="10">
    <source>
        <dbReference type="SAM" id="Phobius"/>
    </source>
</evidence>
<proteinExistence type="inferred from homology"/>
<dbReference type="GO" id="GO:0005886">
    <property type="term" value="C:plasma membrane"/>
    <property type="evidence" value="ECO:0007669"/>
    <property type="project" value="TreeGrafter"/>
</dbReference>
<evidence type="ECO:0000256" key="9">
    <source>
        <dbReference type="RuleBase" id="RU000688"/>
    </source>
</evidence>
<dbReference type="OrthoDB" id="5987936at2759"/>
<dbReference type="Pfam" id="PF00001">
    <property type="entry name" value="7tm_1"/>
    <property type="match status" value="1"/>
</dbReference>
<evidence type="ECO:0000313" key="13">
    <source>
        <dbReference type="Proteomes" id="UP000499080"/>
    </source>
</evidence>
<evidence type="ECO:0000256" key="6">
    <source>
        <dbReference type="ARBA" id="ARBA00023136"/>
    </source>
</evidence>
<feature type="transmembrane region" description="Helical" evidence="10">
    <location>
        <begin position="228"/>
        <end position="248"/>
    </location>
</feature>
<feature type="transmembrane region" description="Helical" evidence="10">
    <location>
        <begin position="112"/>
        <end position="134"/>
    </location>
</feature>
<evidence type="ECO:0000256" key="3">
    <source>
        <dbReference type="ARBA" id="ARBA00022692"/>
    </source>
</evidence>
<dbReference type="SUPFAM" id="SSF81321">
    <property type="entry name" value="Family A G protein-coupled receptor-like"/>
    <property type="match status" value="1"/>
</dbReference>
<evidence type="ECO:0000313" key="12">
    <source>
        <dbReference type="EMBL" id="GBM49537.1"/>
    </source>
</evidence>
<sequence>MIADYSWMLQRDNPCKVHKRKSDKRTSENVSVGVSVLTLTFISVDRWYAICHPLSFKSTASRAKTSILLIWLISGLIGLPEAIVLDTMRTLPVDTTYLTDCTHTWGETSTRVYQLFLILILYVAPFTLMAFTYYQITRVLWNKNIPGASETNHHLSRKCGNKIAGRAGAVRTTSTNCEGQIRSRRKASKMLMAVVVMFSLCYLPVHLINVLRYTVGLPQTPATTVASLISHWLCYANSAVNPVIYNIMNGKFRKEFKNTFTCQCIRKDRRPCVTGTSYLCKYTSTVSHCDKRMHELANFS</sequence>
<keyword evidence="5 9" id="KW-0297">G-protein coupled receptor</keyword>
<dbReference type="Proteomes" id="UP000499080">
    <property type="component" value="Unassembled WGS sequence"/>
</dbReference>
<reference evidence="12 13" key="1">
    <citation type="journal article" date="2019" name="Sci. Rep.">
        <title>Orb-weaving spider Araneus ventricosus genome elucidates the spidroin gene catalogue.</title>
        <authorList>
            <person name="Kono N."/>
            <person name="Nakamura H."/>
            <person name="Ohtoshi R."/>
            <person name="Moran D.A.P."/>
            <person name="Shinohara A."/>
            <person name="Yoshida Y."/>
            <person name="Fujiwara M."/>
            <person name="Mori M."/>
            <person name="Tomita M."/>
            <person name="Arakawa K."/>
        </authorList>
    </citation>
    <scope>NUCLEOTIDE SEQUENCE [LARGE SCALE GENOMIC DNA]</scope>
</reference>
<dbReference type="Gene3D" id="1.20.1070.10">
    <property type="entry name" value="Rhodopsin 7-helix transmembrane proteins"/>
    <property type="match status" value="1"/>
</dbReference>
<dbReference type="PROSITE" id="PS50262">
    <property type="entry name" value="G_PROTEIN_RECEP_F1_2"/>
    <property type="match status" value="1"/>
</dbReference>
<evidence type="ECO:0000259" key="11">
    <source>
        <dbReference type="PROSITE" id="PS50262"/>
    </source>
</evidence>
<feature type="transmembrane region" description="Helical" evidence="10">
    <location>
        <begin position="190"/>
        <end position="208"/>
    </location>
</feature>
<keyword evidence="13" id="KW-1185">Reference proteome</keyword>
<dbReference type="AlphaFoldDB" id="A0A4Y2G8H0"/>
<dbReference type="PRINTS" id="PR00237">
    <property type="entry name" value="GPCRRHODOPSN"/>
</dbReference>
<protein>
    <submittedName>
        <fullName evidence="12">Orexin receptor type 2</fullName>
    </submittedName>
</protein>
<keyword evidence="8 9" id="KW-0807">Transducer</keyword>